<dbReference type="EMBL" id="PGCJ01000003">
    <property type="protein sequence ID" value="PLW58391.1"/>
    <property type="molecule type" value="Genomic_DNA"/>
</dbReference>
<sequence>MESQENRVMEITEGLSEFHLIKGNPNADSIISDHLNKCQPKQAIKRADEMDTESSSSSLSATDADTTNIGRGKIRRGSKKNLKHQVFMIA</sequence>
<evidence type="ECO:0000313" key="2">
    <source>
        <dbReference type="EMBL" id="PLW48384.1"/>
    </source>
</evidence>
<feature type="compositionally biased region" description="Low complexity" evidence="1">
    <location>
        <begin position="53"/>
        <end position="67"/>
    </location>
</feature>
<dbReference type="AlphaFoldDB" id="A0A2N5VEF7"/>
<gene>
    <name evidence="3" type="ORF">PCANC_00527</name>
    <name evidence="2" type="ORF">PCASD_02949</name>
</gene>
<evidence type="ECO:0000256" key="1">
    <source>
        <dbReference type="SAM" id="MobiDB-lite"/>
    </source>
</evidence>
<dbReference type="EMBL" id="PGCI01000024">
    <property type="protein sequence ID" value="PLW48384.1"/>
    <property type="molecule type" value="Genomic_DNA"/>
</dbReference>
<reference evidence="4 5" key="1">
    <citation type="submission" date="2017-11" db="EMBL/GenBank/DDBJ databases">
        <title>De novo assembly and phasing of dikaryotic genomes from two isolates of Puccinia coronata f. sp. avenae, the causal agent of oat crown rust.</title>
        <authorList>
            <person name="Miller M.E."/>
            <person name="Zhang Y."/>
            <person name="Omidvar V."/>
            <person name="Sperschneider J."/>
            <person name="Schwessinger B."/>
            <person name="Raley C."/>
            <person name="Palmer J.M."/>
            <person name="Garnica D."/>
            <person name="Upadhyaya N."/>
            <person name="Rathjen J."/>
            <person name="Taylor J.M."/>
            <person name="Park R.F."/>
            <person name="Dodds P.N."/>
            <person name="Hirsch C.D."/>
            <person name="Kianian S.F."/>
            <person name="Figueroa M."/>
        </authorList>
    </citation>
    <scope>NUCLEOTIDE SEQUENCE [LARGE SCALE GENOMIC DNA]</scope>
    <source>
        <strain evidence="3">12NC29</strain>
        <strain evidence="2">12SD80</strain>
    </source>
</reference>
<comment type="caution">
    <text evidence="2">The sequence shown here is derived from an EMBL/GenBank/DDBJ whole genome shotgun (WGS) entry which is preliminary data.</text>
</comment>
<keyword evidence="4" id="KW-1185">Reference proteome</keyword>
<feature type="region of interest" description="Disordered" evidence="1">
    <location>
        <begin position="45"/>
        <end position="80"/>
    </location>
</feature>
<accession>A0A2N5VEF7</accession>
<dbReference type="Proteomes" id="UP000235388">
    <property type="component" value="Unassembled WGS sequence"/>
</dbReference>
<evidence type="ECO:0000313" key="4">
    <source>
        <dbReference type="Proteomes" id="UP000235388"/>
    </source>
</evidence>
<protein>
    <submittedName>
        <fullName evidence="2">Uncharacterized protein</fullName>
    </submittedName>
</protein>
<organism evidence="2 5">
    <name type="scientific">Puccinia coronata f. sp. avenae</name>
    <dbReference type="NCBI Taxonomy" id="200324"/>
    <lineage>
        <taxon>Eukaryota</taxon>
        <taxon>Fungi</taxon>
        <taxon>Dikarya</taxon>
        <taxon>Basidiomycota</taxon>
        <taxon>Pucciniomycotina</taxon>
        <taxon>Pucciniomycetes</taxon>
        <taxon>Pucciniales</taxon>
        <taxon>Pucciniaceae</taxon>
        <taxon>Puccinia</taxon>
    </lineage>
</organism>
<evidence type="ECO:0000313" key="5">
    <source>
        <dbReference type="Proteomes" id="UP000235392"/>
    </source>
</evidence>
<evidence type="ECO:0000313" key="3">
    <source>
        <dbReference type="EMBL" id="PLW58391.1"/>
    </source>
</evidence>
<name>A0A2N5VEF7_9BASI</name>
<proteinExistence type="predicted"/>
<dbReference type="Proteomes" id="UP000235392">
    <property type="component" value="Unassembled WGS sequence"/>
</dbReference>